<accession>A0A1J1HLY7</accession>
<gene>
    <name evidence="2" type="ORF">CLUMA_CG002799</name>
</gene>
<evidence type="ECO:0000313" key="3">
    <source>
        <dbReference type="Proteomes" id="UP000183832"/>
    </source>
</evidence>
<evidence type="ECO:0000313" key="2">
    <source>
        <dbReference type="EMBL" id="CRK89071.1"/>
    </source>
</evidence>
<evidence type="ECO:0000256" key="1">
    <source>
        <dbReference type="SAM" id="MobiDB-lite"/>
    </source>
</evidence>
<reference evidence="2 3" key="1">
    <citation type="submission" date="2015-04" db="EMBL/GenBank/DDBJ databases">
        <authorList>
            <person name="Syromyatnikov M.Y."/>
            <person name="Popov V.N."/>
        </authorList>
    </citation>
    <scope>NUCLEOTIDE SEQUENCE [LARGE SCALE GENOMIC DNA]</scope>
</reference>
<protein>
    <submittedName>
        <fullName evidence="2">CLUMA_CG002799, isoform A</fullName>
    </submittedName>
</protein>
<proteinExistence type="predicted"/>
<organism evidence="2 3">
    <name type="scientific">Clunio marinus</name>
    <dbReference type="NCBI Taxonomy" id="568069"/>
    <lineage>
        <taxon>Eukaryota</taxon>
        <taxon>Metazoa</taxon>
        <taxon>Ecdysozoa</taxon>
        <taxon>Arthropoda</taxon>
        <taxon>Hexapoda</taxon>
        <taxon>Insecta</taxon>
        <taxon>Pterygota</taxon>
        <taxon>Neoptera</taxon>
        <taxon>Endopterygota</taxon>
        <taxon>Diptera</taxon>
        <taxon>Nematocera</taxon>
        <taxon>Chironomoidea</taxon>
        <taxon>Chironomidae</taxon>
        <taxon>Clunio</taxon>
    </lineage>
</organism>
<dbReference type="AlphaFoldDB" id="A0A1J1HLY7"/>
<sequence>MKCSISPVMIPNENDNMSEDNDESYASKIKEKPEDISLPQSKKFKQSYSDELTNNLSIKNVMLITNLTRKI</sequence>
<keyword evidence="3" id="KW-1185">Reference proteome</keyword>
<dbReference type="Proteomes" id="UP000183832">
    <property type="component" value="Unassembled WGS sequence"/>
</dbReference>
<dbReference type="EMBL" id="CVRI01000010">
    <property type="protein sequence ID" value="CRK89071.1"/>
    <property type="molecule type" value="Genomic_DNA"/>
</dbReference>
<name>A0A1J1HLY7_9DIPT</name>
<dbReference type="OrthoDB" id="10070972at2759"/>
<feature type="region of interest" description="Disordered" evidence="1">
    <location>
        <begin position="1"/>
        <end position="25"/>
    </location>
</feature>